<evidence type="ECO:0000313" key="4">
    <source>
        <dbReference type="Proteomes" id="UP000196503"/>
    </source>
</evidence>
<dbReference type="SUPFAM" id="SSF53098">
    <property type="entry name" value="Ribonuclease H-like"/>
    <property type="match status" value="1"/>
</dbReference>
<dbReference type="PANTHER" id="PTHR34614:SF2">
    <property type="entry name" value="TRANSPOSASE IS4-LIKE DOMAIN-CONTAINING PROTEIN"/>
    <property type="match status" value="1"/>
</dbReference>
<proteinExistence type="predicted"/>
<dbReference type="InterPro" id="IPR047654">
    <property type="entry name" value="IS1634_transpos"/>
</dbReference>
<name>A0A200HLL6_9ENTE</name>
<gene>
    <name evidence="3" type="ORF">A5869_002364</name>
</gene>
<dbReference type="GO" id="GO:0006313">
    <property type="term" value="P:DNA transposition"/>
    <property type="evidence" value="ECO:0007669"/>
    <property type="project" value="InterPro"/>
</dbReference>
<dbReference type="EMBL" id="NIBL01000007">
    <property type="protein sequence ID" value="OUZ13573.1"/>
    <property type="molecule type" value="Genomic_DNA"/>
</dbReference>
<dbReference type="Proteomes" id="UP000196503">
    <property type="component" value="Unassembled WGS sequence"/>
</dbReference>
<dbReference type="GO" id="GO:0003677">
    <property type="term" value="F:DNA binding"/>
    <property type="evidence" value="ECO:0007669"/>
    <property type="project" value="InterPro"/>
</dbReference>
<comment type="caution">
    <text evidence="3">The sequence shown here is derived from an EMBL/GenBank/DDBJ whole genome shotgun (WGS) entry which is preliminary data.</text>
</comment>
<dbReference type="Pfam" id="PF01609">
    <property type="entry name" value="DDE_Tnp_1"/>
    <property type="match status" value="1"/>
</dbReference>
<feature type="coiled-coil region" evidence="1">
    <location>
        <begin position="336"/>
        <end position="363"/>
    </location>
</feature>
<reference evidence="3 4" key="1">
    <citation type="submission" date="2017-05" db="EMBL/GenBank/DDBJ databases">
        <title>The Genome Sequence of Enterococcus faecium 2D5_DIV0622.</title>
        <authorList>
            <consortium name="The Broad Institute Genomics Platform"/>
            <consortium name="The Broad Institute Genomic Center for Infectious Diseases"/>
            <person name="Earl A."/>
            <person name="Manson A."/>
            <person name="Schwartman J."/>
            <person name="Gilmore M."/>
            <person name="Abouelleil A."/>
            <person name="Cao P."/>
            <person name="Chapman S."/>
            <person name="Cusick C."/>
            <person name="Shea T."/>
            <person name="Young S."/>
            <person name="Neafsey D."/>
            <person name="Nusbaum C."/>
            <person name="Birren B."/>
        </authorList>
    </citation>
    <scope>NUCLEOTIDE SEQUENCE [LARGE SCALE GENOMIC DNA]</scope>
    <source>
        <strain evidence="3 4">2D5_DIV0622</strain>
    </source>
</reference>
<protein>
    <recommendedName>
        <fullName evidence="2">Transposase IS4-like domain-containing protein</fullName>
    </recommendedName>
</protein>
<accession>A0A200HLL6</accession>
<dbReference type="PANTHER" id="PTHR34614">
    <property type="match status" value="1"/>
</dbReference>
<evidence type="ECO:0000313" key="3">
    <source>
        <dbReference type="EMBL" id="OUZ13573.1"/>
    </source>
</evidence>
<organism evidence="3 4">
    <name type="scientific">Enterococcus cecorum</name>
    <dbReference type="NCBI Taxonomy" id="44008"/>
    <lineage>
        <taxon>Bacteria</taxon>
        <taxon>Bacillati</taxon>
        <taxon>Bacillota</taxon>
        <taxon>Bacilli</taxon>
        <taxon>Lactobacillales</taxon>
        <taxon>Enterococcaceae</taxon>
        <taxon>Enterococcus</taxon>
    </lineage>
</organism>
<keyword evidence="1" id="KW-0175">Coiled coil</keyword>
<dbReference type="InterPro" id="IPR002559">
    <property type="entry name" value="Transposase_11"/>
</dbReference>
<evidence type="ECO:0000256" key="1">
    <source>
        <dbReference type="SAM" id="Coils"/>
    </source>
</evidence>
<dbReference type="InterPro" id="IPR012337">
    <property type="entry name" value="RNaseH-like_sf"/>
</dbReference>
<evidence type="ECO:0000259" key="2">
    <source>
        <dbReference type="Pfam" id="PF01609"/>
    </source>
</evidence>
<sequence length="616" mass="73022">MGMRLKSTKSKYSESFSIIDDYTHPETNKRSTFVVEALGSLNSLMEKYQTTDREVVVNHLKDYIEDRKQQLKAENGKVLIEVAQKDLIEKDETRIYNVGYLYIKDILCSLGLKRICQEIQTRYKIQFNLFDILCDLVCTRIIEPCSKRATFEYKKRFLHQSTYQLEDVYRTLHFLYQERYTIENALYQGSTKLYPRNTNVLYYDCTNFYFETEEPDEFRLYGFSKEHRPNPIVQYGLFMDGNGIPLADYAFAGNMNEQPTLRKLEQKIEEDFQLKKFIVVADAGLNGWENKVYNNMKNNHAYIVTQPIKKLKKSLQEWAIDPSGWRISGSREKFNLQDIMNAAENAETDLKHYKINIDGTERNVYDLIFYKERWEKTTKKSDVANDKYSLEERYIVSFSFRQKAYHEHIRQKKIDRALKFIENPSKLDRKNQRHPSYYIKTTTTTEDGEIASNKVIQLDTEKIKNEAKLDGFYVVTTDLEDKNIGIIIQANRQRWEIEESFRIMKSEFRTRPMYVRKEESINGHLLTCFIALLVYRILEKHYLSEKYSAEKIITTLRQMNIVYLEGSNYTPAFDRTDLVDELMDIFGFQVARKILSQKYIKKFSRVVNSEKSTKIE</sequence>
<feature type="domain" description="Transposase IS4-like" evidence="2">
    <location>
        <begin position="238"/>
        <end position="533"/>
    </location>
</feature>
<dbReference type="NCBIfam" id="NF033559">
    <property type="entry name" value="transpos_IS1634"/>
    <property type="match status" value="1"/>
</dbReference>
<dbReference type="RefSeq" id="WP_087663788.1">
    <property type="nucleotide sequence ID" value="NZ_NIBL01000007.1"/>
</dbReference>
<dbReference type="AlphaFoldDB" id="A0A200HLL6"/>
<dbReference type="GO" id="GO:0004803">
    <property type="term" value="F:transposase activity"/>
    <property type="evidence" value="ECO:0007669"/>
    <property type="project" value="InterPro"/>
</dbReference>